<organism evidence="1 2">
    <name type="scientific">Siminovitchia thermophila</name>
    <dbReference type="NCBI Taxonomy" id="1245522"/>
    <lineage>
        <taxon>Bacteria</taxon>
        <taxon>Bacillati</taxon>
        <taxon>Bacillota</taxon>
        <taxon>Bacilli</taxon>
        <taxon>Bacillales</taxon>
        <taxon>Bacillaceae</taxon>
        <taxon>Siminovitchia</taxon>
    </lineage>
</organism>
<dbReference type="Proteomes" id="UP000823485">
    <property type="component" value="Unassembled WGS sequence"/>
</dbReference>
<dbReference type="EMBL" id="JAFBFH010000008">
    <property type="protein sequence ID" value="MBM7714655.1"/>
    <property type="molecule type" value="Genomic_DNA"/>
</dbReference>
<evidence type="ECO:0000313" key="1">
    <source>
        <dbReference type="EMBL" id="MBM7714655.1"/>
    </source>
</evidence>
<gene>
    <name evidence="1" type="ORF">JOC94_001627</name>
</gene>
<proteinExistence type="predicted"/>
<name>A0ABS2R4S7_9BACI</name>
<comment type="caution">
    <text evidence="1">The sequence shown here is derived from an EMBL/GenBank/DDBJ whole genome shotgun (WGS) entry which is preliminary data.</text>
</comment>
<protein>
    <submittedName>
        <fullName evidence="1">Uncharacterized protein</fullName>
    </submittedName>
</protein>
<keyword evidence="2" id="KW-1185">Reference proteome</keyword>
<accession>A0ABS2R4S7</accession>
<evidence type="ECO:0000313" key="2">
    <source>
        <dbReference type="Proteomes" id="UP000823485"/>
    </source>
</evidence>
<sequence>MKKVKKVWKWVKEAGKWVWRLIEVIDIFG</sequence>
<reference evidence="1 2" key="1">
    <citation type="submission" date="2021-01" db="EMBL/GenBank/DDBJ databases">
        <title>Genomic Encyclopedia of Type Strains, Phase IV (KMG-IV): sequencing the most valuable type-strain genomes for metagenomic binning, comparative biology and taxonomic classification.</title>
        <authorList>
            <person name="Goeker M."/>
        </authorList>
    </citation>
    <scope>NUCLEOTIDE SEQUENCE [LARGE SCALE GENOMIC DNA]</scope>
    <source>
        <strain evidence="1 2">DSM 105453</strain>
    </source>
</reference>